<dbReference type="RefSeq" id="WP_224190331.1">
    <property type="nucleotide sequence ID" value="NZ_JAIRAU010000001.1"/>
</dbReference>
<evidence type="ECO:0000313" key="2">
    <source>
        <dbReference type="EMBL" id="MBZ5708585.1"/>
    </source>
</evidence>
<feature type="transmembrane region" description="Helical" evidence="1">
    <location>
        <begin position="99"/>
        <end position="124"/>
    </location>
</feature>
<name>A0ABS7TK24_9BACT</name>
<accession>A0ABS7TK24</accession>
<organism evidence="2 3">
    <name type="scientific">Nannocystis pusilla</name>
    <dbReference type="NCBI Taxonomy" id="889268"/>
    <lineage>
        <taxon>Bacteria</taxon>
        <taxon>Pseudomonadati</taxon>
        <taxon>Myxococcota</taxon>
        <taxon>Polyangia</taxon>
        <taxon>Nannocystales</taxon>
        <taxon>Nannocystaceae</taxon>
        <taxon>Nannocystis</taxon>
    </lineage>
</organism>
<keyword evidence="1" id="KW-0472">Membrane</keyword>
<dbReference type="EMBL" id="JAIRAU010000001">
    <property type="protein sequence ID" value="MBZ5708585.1"/>
    <property type="molecule type" value="Genomic_DNA"/>
</dbReference>
<sequence>MVPPAFSPRWLVVLLVTAALWIGLALLAASLNTGQPPTLEAVQGASLSLLLTVALPVAFGFLGARLGFLGAQLGLVVGYVLMLRAFAGPNTGGFEDLAGVATFLMLGAVGLGVGTLADIIRYFVGKPRPPA</sequence>
<feature type="transmembrane region" description="Helical" evidence="1">
    <location>
        <begin position="69"/>
        <end position="87"/>
    </location>
</feature>
<proteinExistence type="predicted"/>
<feature type="transmembrane region" description="Helical" evidence="1">
    <location>
        <begin position="44"/>
        <end position="62"/>
    </location>
</feature>
<evidence type="ECO:0000256" key="1">
    <source>
        <dbReference type="SAM" id="Phobius"/>
    </source>
</evidence>
<reference evidence="2" key="1">
    <citation type="submission" date="2021-08" db="EMBL/GenBank/DDBJ databases">
        <authorList>
            <person name="Stevens D.C."/>
        </authorList>
    </citation>
    <scope>NUCLEOTIDE SEQUENCE</scope>
    <source>
        <strain evidence="2">DSM 53165</strain>
    </source>
</reference>
<protein>
    <submittedName>
        <fullName evidence="2">Uncharacterized protein</fullName>
    </submittedName>
</protein>
<keyword evidence="1" id="KW-1133">Transmembrane helix</keyword>
<comment type="caution">
    <text evidence="2">The sequence shown here is derived from an EMBL/GenBank/DDBJ whole genome shotgun (WGS) entry which is preliminary data.</text>
</comment>
<evidence type="ECO:0000313" key="3">
    <source>
        <dbReference type="Proteomes" id="UP001139031"/>
    </source>
</evidence>
<keyword evidence="3" id="KW-1185">Reference proteome</keyword>
<dbReference type="Proteomes" id="UP001139031">
    <property type="component" value="Unassembled WGS sequence"/>
</dbReference>
<gene>
    <name evidence="2" type="ORF">K7C98_04895</name>
</gene>
<keyword evidence="1" id="KW-0812">Transmembrane</keyword>